<dbReference type="AlphaFoldDB" id="Q0CKH8"/>
<organism evidence="1 2">
    <name type="scientific">Aspergillus terreus (strain NIH 2624 / FGSC A1156)</name>
    <dbReference type="NCBI Taxonomy" id="341663"/>
    <lineage>
        <taxon>Eukaryota</taxon>
        <taxon>Fungi</taxon>
        <taxon>Dikarya</taxon>
        <taxon>Ascomycota</taxon>
        <taxon>Pezizomycotina</taxon>
        <taxon>Eurotiomycetes</taxon>
        <taxon>Eurotiomycetidae</taxon>
        <taxon>Eurotiales</taxon>
        <taxon>Aspergillaceae</taxon>
        <taxon>Aspergillus</taxon>
        <taxon>Aspergillus subgen. Circumdati</taxon>
    </lineage>
</organism>
<proteinExistence type="predicted"/>
<dbReference type="OrthoDB" id="10300518at2759"/>
<name>Q0CKH8_ASPTN</name>
<sequence length="163" mass="17589">MGGNLVYRALAWGGDLLLRVPHCEDHHDLLPGAGGLYPQGHRGAPGSHSHSHFTLNMPAIPPQPSIPTIAMASMPGITCTAHGPWWGPMINYIVAAIVTAYALIRLSGGGFLFEFVIDFTDGKPVVDLSVSRQADTSYEFRHLAYRRSWGSEGTTVGPLRLSL</sequence>
<dbReference type="GeneID" id="4321826"/>
<protein>
    <submittedName>
        <fullName evidence="1">Uncharacterized protein</fullName>
    </submittedName>
</protein>
<accession>Q0CKH8</accession>
<dbReference type="HOGENOM" id="CLU_1626692_0_0_1"/>
<gene>
    <name evidence="1" type="ORF">ATEG_05806</name>
</gene>
<dbReference type="Proteomes" id="UP000007963">
    <property type="component" value="Unassembled WGS sequence"/>
</dbReference>
<dbReference type="RefSeq" id="XP_001214984.1">
    <property type="nucleotide sequence ID" value="XM_001214984.1"/>
</dbReference>
<dbReference type="VEuPathDB" id="FungiDB:ATEG_05806"/>
<evidence type="ECO:0000313" key="2">
    <source>
        <dbReference type="Proteomes" id="UP000007963"/>
    </source>
</evidence>
<reference evidence="2" key="1">
    <citation type="submission" date="2005-09" db="EMBL/GenBank/DDBJ databases">
        <title>Annotation of the Aspergillus terreus NIH2624 genome.</title>
        <authorList>
            <person name="Birren B.W."/>
            <person name="Lander E.S."/>
            <person name="Galagan J.E."/>
            <person name="Nusbaum C."/>
            <person name="Devon K."/>
            <person name="Henn M."/>
            <person name="Ma L.-J."/>
            <person name="Jaffe D.B."/>
            <person name="Butler J."/>
            <person name="Alvarez P."/>
            <person name="Gnerre S."/>
            <person name="Grabherr M."/>
            <person name="Kleber M."/>
            <person name="Mauceli E.W."/>
            <person name="Brockman W."/>
            <person name="Rounsley S."/>
            <person name="Young S.K."/>
            <person name="LaButti K."/>
            <person name="Pushparaj V."/>
            <person name="DeCaprio D."/>
            <person name="Crawford M."/>
            <person name="Koehrsen M."/>
            <person name="Engels R."/>
            <person name="Montgomery P."/>
            <person name="Pearson M."/>
            <person name="Howarth C."/>
            <person name="Larson L."/>
            <person name="Luoma S."/>
            <person name="White J."/>
            <person name="Alvarado L."/>
            <person name="Kodira C.D."/>
            <person name="Zeng Q."/>
            <person name="Oleary S."/>
            <person name="Yandava C."/>
            <person name="Denning D.W."/>
            <person name="Nierman W.C."/>
            <person name="Milne T."/>
            <person name="Madden K."/>
        </authorList>
    </citation>
    <scope>NUCLEOTIDE SEQUENCE [LARGE SCALE GENOMIC DNA]</scope>
    <source>
        <strain evidence="2">NIH 2624 / FGSC A1156</strain>
    </source>
</reference>
<dbReference type="EMBL" id="CH476601">
    <property type="protein sequence ID" value="EAU33567.1"/>
    <property type="molecule type" value="Genomic_DNA"/>
</dbReference>
<evidence type="ECO:0000313" key="1">
    <source>
        <dbReference type="EMBL" id="EAU33567.1"/>
    </source>
</evidence>